<sequence>MTRACLDQRGFALPSAVFLLVVLSILGAYALNFVSLQQAASMQDVRGSRAYQAARSGLEWGIYQVMLPGTTNLAACPASPATLSIEGYSVTLTCSQAPEYYEQGTDRTIRVYDLQAIARSGTAGTPDYSERALQVLVSKCRGTDAAQPYQCG</sequence>
<reference evidence="2 3" key="1">
    <citation type="submission" date="2018-10" db="EMBL/GenBank/DDBJ databases">
        <authorList>
            <person name="Chen W.-M."/>
        </authorList>
    </citation>
    <scope>NUCLEOTIDE SEQUENCE [LARGE SCALE GENOMIC DNA]</scope>
    <source>
        <strain evidence="2 3">H-5</strain>
    </source>
</reference>
<organism evidence="2 3">
    <name type="scientific">Pseudomethylobacillus aquaticus</name>
    <dbReference type="NCBI Taxonomy" id="2676064"/>
    <lineage>
        <taxon>Bacteria</taxon>
        <taxon>Pseudomonadati</taxon>
        <taxon>Pseudomonadota</taxon>
        <taxon>Betaproteobacteria</taxon>
        <taxon>Nitrosomonadales</taxon>
        <taxon>Methylophilaceae</taxon>
        <taxon>Pseudomethylobacillus</taxon>
    </lineage>
</organism>
<evidence type="ECO:0000256" key="1">
    <source>
        <dbReference type="SAM" id="Phobius"/>
    </source>
</evidence>
<proteinExistence type="predicted"/>
<keyword evidence="1" id="KW-1133">Transmembrane helix</keyword>
<evidence type="ECO:0008006" key="4">
    <source>
        <dbReference type="Google" id="ProtNLM"/>
    </source>
</evidence>
<feature type="transmembrane region" description="Helical" evidence="1">
    <location>
        <begin position="12"/>
        <end position="31"/>
    </location>
</feature>
<keyword evidence="1" id="KW-0812">Transmembrane</keyword>
<dbReference type="AlphaFoldDB" id="A0A3N0V3D6"/>
<dbReference type="EMBL" id="RJVP01000002">
    <property type="protein sequence ID" value="ROH87215.1"/>
    <property type="molecule type" value="Genomic_DNA"/>
</dbReference>
<evidence type="ECO:0000313" key="2">
    <source>
        <dbReference type="EMBL" id="ROH87215.1"/>
    </source>
</evidence>
<name>A0A3N0V3D6_9PROT</name>
<evidence type="ECO:0000313" key="3">
    <source>
        <dbReference type="Proteomes" id="UP000275137"/>
    </source>
</evidence>
<accession>A0A3N0V3D6</accession>
<dbReference type="Proteomes" id="UP000275137">
    <property type="component" value="Unassembled WGS sequence"/>
</dbReference>
<comment type="caution">
    <text evidence="2">The sequence shown here is derived from an EMBL/GenBank/DDBJ whole genome shotgun (WGS) entry which is preliminary data.</text>
</comment>
<dbReference type="RefSeq" id="WP_123237016.1">
    <property type="nucleotide sequence ID" value="NZ_RJVP01000002.1"/>
</dbReference>
<gene>
    <name evidence="2" type="ORF">ED236_05980</name>
</gene>
<protein>
    <recommendedName>
        <fullName evidence="4">MSHA biogenesis protein MshP</fullName>
    </recommendedName>
</protein>
<keyword evidence="1" id="KW-0472">Membrane</keyword>
<keyword evidence="3" id="KW-1185">Reference proteome</keyword>